<dbReference type="Pfam" id="PF06978">
    <property type="entry name" value="POP1_N"/>
    <property type="match status" value="1"/>
</dbReference>
<feature type="non-terminal residue" evidence="3">
    <location>
        <position position="1"/>
    </location>
</feature>
<dbReference type="EMBL" id="JANPWB010000004">
    <property type="protein sequence ID" value="KAJ1193256.1"/>
    <property type="molecule type" value="Genomic_DNA"/>
</dbReference>
<keyword evidence="4" id="KW-1185">Reference proteome</keyword>
<dbReference type="InterPro" id="IPR039182">
    <property type="entry name" value="Pop1"/>
</dbReference>
<dbReference type="GO" id="GO:0005655">
    <property type="term" value="C:nucleolar ribonuclease P complex"/>
    <property type="evidence" value="ECO:0007669"/>
    <property type="project" value="InterPro"/>
</dbReference>
<name>A0AAV7UXY1_PLEWA</name>
<evidence type="ECO:0000259" key="2">
    <source>
        <dbReference type="Pfam" id="PF06978"/>
    </source>
</evidence>
<feature type="region of interest" description="Disordered" evidence="1">
    <location>
        <begin position="22"/>
        <end position="76"/>
    </location>
</feature>
<comment type="caution">
    <text evidence="3">The sequence shown here is derived from an EMBL/GenBank/DDBJ whole genome shotgun (WGS) entry which is preliminary data.</text>
</comment>
<feature type="non-terminal residue" evidence="3">
    <location>
        <position position="141"/>
    </location>
</feature>
<dbReference type="InterPro" id="IPR009723">
    <property type="entry name" value="Pop1_N"/>
</dbReference>
<evidence type="ECO:0000313" key="4">
    <source>
        <dbReference type="Proteomes" id="UP001066276"/>
    </source>
</evidence>
<sequence length="141" mass="16338">TYLARRRCARGNIEEMSNAKKKRYANKMRNQPSNVKFPSNDQADRSMQQHYKSGGESFRSQGTDFPTGLHDHKGLETPRYITATRFAEARAAEISVMLKTVSRKASNSQVFQSLPKHMRRRAMGHDVKRLPRRLREMAKKE</sequence>
<dbReference type="Proteomes" id="UP001066276">
    <property type="component" value="Chromosome 2_2"/>
</dbReference>
<reference evidence="3" key="1">
    <citation type="journal article" date="2022" name="bioRxiv">
        <title>Sequencing and chromosome-scale assembly of the giantPleurodeles waltlgenome.</title>
        <authorList>
            <person name="Brown T."/>
            <person name="Elewa A."/>
            <person name="Iarovenko S."/>
            <person name="Subramanian E."/>
            <person name="Araus A.J."/>
            <person name="Petzold A."/>
            <person name="Susuki M."/>
            <person name="Suzuki K.-i.T."/>
            <person name="Hayashi T."/>
            <person name="Toyoda A."/>
            <person name="Oliveira C."/>
            <person name="Osipova E."/>
            <person name="Leigh N.D."/>
            <person name="Simon A."/>
            <person name="Yun M.H."/>
        </authorList>
    </citation>
    <scope>NUCLEOTIDE SEQUENCE</scope>
    <source>
        <strain evidence="3">20211129_DDA</strain>
        <tissue evidence="3">Liver</tissue>
    </source>
</reference>
<proteinExistence type="predicted"/>
<evidence type="ECO:0000313" key="3">
    <source>
        <dbReference type="EMBL" id="KAJ1193256.1"/>
    </source>
</evidence>
<dbReference type="AlphaFoldDB" id="A0AAV7UXY1"/>
<gene>
    <name evidence="3" type="ORF">NDU88_002558</name>
</gene>
<accession>A0AAV7UXY1</accession>
<dbReference type="GO" id="GO:0001682">
    <property type="term" value="P:tRNA 5'-leader removal"/>
    <property type="evidence" value="ECO:0007669"/>
    <property type="project" value="InterPro"/>
</dbReference>
<feature type="compositionally biased region" description="Polar residues" evidence="1">
    <location>
        <begin position="28"/>
        <end position="51"/>
    </location>
</feature>
<organism evidence="3 4">
    <name type="scientific">Pleurodeles waltl</name>
    <name type="common">Iberian ribbed newt</name>
    <dbReference type="NCBI Taxonomy" id="8319"/>
    <lineage>
        <taxon>Eukaryota</taxon>
        <taxon>Metazoa</taxon>
        <taxon>Chordata</taxon>
        <taxon>Craniata</taxon>
        <taxon>Vertebrata</taxon>
        <taxon>Euteleostomi</taxon>
        <taxon>Amphibia</taxon>
        <taxon>Batrachia</taxon>
        <taxon>Caudata</taxon>
        <taxon>Salamandroidea</taxon>
        <taxon>Salamandridae</taxon>
        <taxon>Pleurodelinae</taxon>
        <taxon>Pleurodeles</taxon>
    </lineage>
</organism>
<protein>
    <recommendedName>
        <fullName evidence="2">Pop1 N-terminal domain-containing protein</fullName>
    </recommendedName>
</protein>
<evidence type="ECO:0000256" key="1">
    <source>
        <dbReference type="SAM" id="MobiDB-lite"/>
    </source>
</evidence>
<feature type="domain" description="Pop1 N-terminal" evidence="2">
    <location>
        <begin position="86"/>
        <end position="141"/>
    </location>
</feature>
<dbReference type="PANTHER" id="PTHR22731:SF3">
    <property type="entry name" value="RIBONUCLEASES P_MRP PROTEIN SUBUNIT POP1"/>
    <property type="match status" value="1"/>
</dbReference>
<dbReference type="PANTHER" id="PTHR22731">
    <property type="entry name" value="RIBONUCLEASES P/MRP PROTEIN SUBUNIT POP1"/>
    <property type="match status" value="1"/>
</dbReference>
<dbReference type="GO" id="GO:0000172">
    <property type="term" value="C:ribonuclease MRP complex"/>
    <property type="evidence" value="ECO:0007669"/>
    <property type="project" value="InterPro"/>
</dbReference>